<comment type="similarity">
    <text evidence="2">Belongs to the bacterial solute-binding protein 1 family.</text>
</comment>
<comment type="function">
    <text evidence="5">Part of a binding-protein-dependent transport system for a sugar.</text>
</comment>
<dbReference type="OrthoDB" id="5580590at2"/>
<dbReference type="InterPro" id="IPR006059">
    <property type="entry name" value="SBP"/>
</dbReference>
<protein>
    <recommendedName>
        <fullName evidence="6">Probable sugar-binding periplasmic protein</fullName>
    </recommendedName>
</protein>
<organism evidence="8 9">
    <name type="scientific">Serpentinimonas raichei</name>
    <dbReference type="NCBI Taxonomy" id="1458425"/>
    <lineage>
        <taxon>Bacteria</taxon>
        <taxon>Pseudomonadati</taxon>
        <taxon>Pseudomonadota</taxon>
        <taxon>Betaproteobacteria</taxon>
        <taxon>Burkholderiales</taxon>
        <taxon>Comamonadaceae</taxon>
        <taxon>Serpentinimonas</taxon>
    </lineage>
</organism>
<evidence type="ECO:0000256" key="2">
    <source>
        <dbReference type="ARBA" id="ARBA00008520"/>
    </source>
</evidence>
<dbReference type="PANTHER" id="PTHR43649:SF28">
    <property type="entry name" value="BINDING PROTEIN COMPONENT OF ABC SUGAR TRANSPORTER-RELATED"/>
    <property type="match status" value="1"/>
</dbReference>
<dbReference type="AlphaFoldDB" id="A0A060NIM9"/>
<dbReference type="EMBL" id="AP014568">
    <property type="protein sequence ID" value="BAO80790.1"/>
    <property type="molecule type" value="Genomic_DNA"/>
</dbReference>
<proteinExistence type="inferred from homology"/>
<name>A0A060NIM9_9BURK</name>
<evidence type="ECO:0000256" key="4">
    <source>
        <dbReference type="ARBA" id="ARBA00022729"/>
    </source>
</evidence>
<accession>A0A060NIM9</accession>
<sequence length="422" mass="46288">MRKLIDIKKTLVAAATVLLTATAFAQTTGGEVEVLHWWTSGGEARAAAALKQQMQQKGHTWRDFAVAGGGGDNAMTVLKSRVMAGNPPSAAQIKGPSLQEWGELGVLTNLNDVARAGNWDNLVPRVIGDIMKHNGNWIAVPVNVHRVNWLWTNPEVFRRAGARVPTNWDEFFVAAEALRRAGVIPLAHGGQNWQDFTLFESVALGVGGTDFYRSAQVQLDQTALRSATMTRVLETFRRVKAHTDRNAPGRDWNLATAMVIRGEAGMQLMGDWAKGEFIAAGRVPGRDFGCVAAPGTANAFTFNVDSFAMFRLRNEANTRAQRDLANAILSPEFQEVFNLNKGSIPVRLNMNLERFDECARMSSRDFVETARRGTLVPSIAHGMAVRSAASGAMQDVVSQFWNDDRVTVQNAQERLARAAQTR</sequence>
<keyword evidence="8" id="KW-0762">Sugar transport</keyword>
<dbReference type="KEGG" id="cbaa:SRAA_0936"/>
<reference evidence="8 9" key="1">
    <citation type="journal article" date="2014" name="Nat. Commun.">
        <title>Physiological and genomic features of highly alkaliphilic hydrogen-utilizing Betaproteobacteria from a continental serpentinizing site.</title>
        <authorList>
            <person name="Suzuki S."/>
            <person name="Kuenen J.G."/>
            <person name="Schipper K."/>
            <person name="van der Velde S."/>
            <person name="Ishii S."/>
            <person name="Wu A."/>
            <person name="Sorokin D.Y."/>
            <person name="Tenney A."/>
            <person name="Meng X.Y."/>
            <person name="Morrill P.L."/>
            <person name="Kamagata Y."/>
            <person name="Muyzer G."/>
            <person name="Nealson K.H."/>
        </authorList>
    </citation>
    <scope>NUCLEOTIDE SEQUENCE [LARGE SCALE GENOMIC DNA]</scope>
    <source>
        <strain evidence="8 9">A1</strain>
    </source>
</reference>
<evidence type="ECO:0000256" key="5">
    <source>
        <dbReference type="ARBA" id="ARBA00049629"/>
    </source>
</evidence>
<dbReference type="PANTHER" id="PTHR43649">
    <property type="entry name" value="ARABINOSE-BINDING PROTEIN-RELATED"/>
    <property type="match status" value="1"/>
</dbReference>
<dbReference type="Pfam" id="PF01547">
    <property type="entry name" value="SBP_bac_1"/>
    <property type="match status" value="1"/>
</dbReference>
<evidence type="ECO:0000313" key="9">
    <source>
        <dbReference type="Proteomes" id="UP000067461"/>
    </source>
</evidence>
<evidence type="ECO:0000256" key="1">
    <source>
        <dbReference type="ARBA" id="ARBA00004418"/>
    </source>
</evidence>
<feature type="signal peptide" evidence="7">
    <location>
        <begin position="1"/>
        <end position="25"/>
    </location>
</feature>
<keyword evidence="3" id="KW-0813">Transport</keyword>
<evidence type="ECO:0000256" key="6">
    <source>
        <dbReference type="ARBA" id="ARBA00049753"/>
    </source>
</evidence>
<comment type="subcellular location">
    <subcellularLocation>
        <location evidence="1">Periplasm</location>
    </subcellularLocation>
</comment>
<dbReference type="STRING" id="1458425.SRAA_0936"/>
<dbReference type="RefSeq" id="WP_045531228.1">
    <property type="nucleotide sequence ID" value="NZ_AP014568.1"/>
</dbReference>
<keyword evidence="9" id="KW-1185">Reference proteome</keyword>
<dbReference type="Gene3D" id="3.40.190.10">
    <property type="entry name" value="Periplasmic binding protein-like II"/>
    <property type="match status" value="2"/>
</dbReference>
<gene>
    <name evidence="8" type="ORF">SRAA_0936</name>
</gene>
<evidence type="ECO:0000313" key="8">
    <source>
        <dbReference type="EMBL" id="BAO80790.1"/>
    </source>
</evidence>
<dbReference type="GO" id="GO:0042597">
    <property type="term" value="C:periplasmic space"/>
    <property type="evidence" value="ECO:0007669"/>
    <property type="project" value="UniProtKB-SubCell"/>
</dbReference>
<dbReference type="SUPFAM" id="SSF53850">
    <property type="entry name" value="Periplasmic binding protein-like II"/>
    <property type="match status" value="1"/>
</dbReference>
<evidence type="ECO:0000256" key="7">
    <source>
        <dbReference type="SAM" id="SignalP"/>
    </source>
</evidence>
<dbReference type="InterPro" id="IPR050490">
    <property type="entry name" value="Bact_solute-bd_prot1"/>
</dbReference>
<evidence type="ECO:0000256" key="3">
    <source>
        <dbReference type="ARBA" id="ARBA00022448"/>
    </source>
</evidence>
<dbReference type="HOGENOM" id="CLU_031285_15_0_4"/>
<dbReference type="Proteomes" id="UP000067461">
    <property type="component" value="Chromosome"/>
</dbReference>
<feature type="chain" id="PRO_5001588905" description="Probable sugar-binding periplasmic protein" evidence="7">
    <location>
        <begin position="26"/>
        <end position="422"/>
    </location>
</feature>
<keyword evidence="4 7" id="KW-0732">Signal</keyword>